<reference evidence="2" key="1">
    <citation type="submission" date="2023-02" db="EMBL/GenBank/DDBJ databases">
        <title>Genome of toxic invasive species Heracleum sosnowskyi carries increased number of genes despite the absence of recent whole-genome duplications.</title>
        <authorList>
            <person name="Schelkunov M."/>
            <person name="Shtratnikova V."/>
            <person name="Makarenko M."/>
            <person name="Klepikova A."/>
            <person name="Omelchenko D."/>
            <person name="Novikova G."/>
            <person name="Obukhova E."/>
            <person name="Bogdanov V."/>
            <person name="Penin A."/>
            <person name="Logacheva M."/>
        </authorList>
    </citation>
    <scope>NUCLEOTIDE SEQUENCE</scope>
    <source>
        <strain evidence="2">Hsosn_3</strain>
        <tissue evidence="2">Leaf</tissue>
    </source>
</reference>
<name>A0AAD8JH99_9APIA</name>
<dbReference type="EMBL" id="JAUIZM010000001">
    <property type="protein sequence ID" value="KAK1402432.1"/>
    <property type="molecule type" value="Genomic_DNA"/>
</dbReference>
<comment type="caution">
    <text evidence="2">The sequence shown here is derived from an EMBL/GenBank/DDBJ whole genome shotgun (WGS) entry which is preliminary data.</text>
</comment>
<dbReference type="AlphaFoldDB" id="A0AAD8JH99"/>
<organism evidence="2 3">
    <name type="scientific">Heracleum sosnowskyi</name>
    <dbReference type="NCBI Taxonomy" id="360622"/>
    <lineage>
        <taxon>Eukaryota</taxon>
        <taxon>Viridiplantae</taxon>
        <taxon>Streptophyta</taxon>
        <taxon>Embryophyta</taxon>
        <taxon>Tracheophyta</taxon>
        <taxon>Spermatophyta</taxon>
        <taxon>Magnoliopsida</taxon>
        <taxon>eudicotyledons</taxon>
        <taxon>Gunneridae</taxon>
        <taxon>Pentapetalae</taxon>
        <taxon>asterids</taxon>
        <taxon>campanulids</taxon>
        <taxon>Apiales</taxon>
        <taxon>Apiaceae</taxon>
        <taxon>Apioideae</taxon>
        <taxon>apioid superclade</taxon>
        <taxon>Tordylieae</taxon>
        <taxon>Tordyliinae</taxon>
        <taxon>Heracleum</taxon>
    </lineage>
</organism>
<evidence type="ECO:0000313" key="2">
    <source>
        <dbReference type="EMBL" id="KAK1402432.1"/>
    </source>
</evidence>
<feature type="domain" description="DUF1421" evidence="1">
    <location>
        <begin position="93"/>
        <end position="122"/>
    </location>
</feature>
<reference evidence="2" key="2">
    <citation type="submission" date="2023-05" db="EMBL/GenBank/DDBJ databases">
        <authorList>
            <person name="Schelkunov M.I."/>
        </authorList>
    </citation>
    <scope>NUCLEOTIDE SEQUENCE</scope>
    <source>
        <strain evidence="2">Hsosn_3</strain>
        <tissue evidence="2">Leaf</tissue>
    </source>
</reference>
<sequence>MEEQNLNNKSCIPPIETENEDGLGHADHVVEPKIGMHFDTYEGLVQYYESYARQEGFAVFQRLTSTIDDGNKRLVKKVILSVELHIRVRILKRGEQVLSVIQTFEESGHRVDFNVVFNQLKVLYSGGPKEWSSPVLLCFILHSQTFC</sequence>
<dbReference type="Proteomes" id="UP001237642">
    <property type="component" value="Unassembled WGS sequence"/>
</dbReference>
<accession>A0AAD8JH99</accession>
<dbReference type="Pfam" id="PF07223">
    <property type="entry name" value="DUF1421"/>
    <property type="match status" value="1"/>
</dbReference>
<dbReference type="InterPro" id="IPR010820">
    <property type="entry name" value="DUF1421"/>
</dbReference>
<gene>
    <name evidence="2" type="ORF">POM88_002037</name>
</gene>
<keyword evidence="3" id="KW-1185">Reference proteome</keyword>
<proteinExistence type="predicted"/>
<evidence type="ECO:0000259" key="1">
    <source>
        <dbReference type="Pfam" id="PF07223"/>
    </source>
</evidence>
<evidence type="ECO:0000313" key="3">
    <source>
        <dbReference type="Proteomes" id="UP001237642"/>
    </source>
</evidence>
<protein>
    <recommendedName>
        <fullName evidence="1">DUF1421 domain-containing protein</fullName>
    </recommendedName>
</protein>